<dbReference type="InterPro" id="IPR044993">
    <property type="entry name" value="BXL"/>
</dbReference>
<evidence type="ECO:0000313" key="11">
    <source>
        <dbReference type="Proteomes" id="UP001163823"/>
    </source>
</evidence>
<dbReference type="Proteomes" id="UP001163823">
    <property type="component" value="Chromosome 8"/>
</dbReference>
<proteinExistence type="inferred from homology"/>
<dbReference type="Gene3D" id="2.60.40.10">
    <property type="entry name" value="Immunoglobulins"/>
    <property type="match status" value="1"/>
</dbReference>
<protein>
    <submittedName>
        <fullName evidence="10">Beta-D-xylosidase</fullName>
    </submittedName>
</protein>
<dbReference type="InterPro" id="IPR002772">
    <property type="entry name" value="Glyco_hydro_3_C"/>
</dbReference>
<keyword evidence="4" id="KW-0732">Signal</keyword>
<dbReference type="GO" id="GO:0046556">
    <property type="term" value="F:alpha-L-arabinofuranosidase activity"/>
    <property type="evidence" value="ECO:0007669"/>
    <property type="project" value="TreeGrafter"/>
</dbReference>
<dbReference type="SMART" id="SM01217">
    <property type="entry name" value="Fn3_like"/>
    <property type="match status" value="1"/>
</dbReference>
<evidence type="ECO:0000256" key="2">
    <source>
        <dbReference type="ARBA" id="ARBA00005336"/>
    </source>
</evidence>
<dbReference type="InterPro" id="IPR001764">
    <property type="entry name" value="Glyco_hydro_3_N"/>
</dbReference>
<accession>A0AAD7PKJ8</accession>
<dbReference type="FunFam" id="3.40.50.1700:FF:000001">
    <property type="entry name" value="probable beta-D-xylosidase 2"/>
    <property type="match status" value="1"/>
</dbReference>
<dbReference type="GO" id="GO:0045493">
    <property type="term" value="P:xylan catabolic process"/>
    <property type="evidence" value="ECO:0007669"/>
    <property type="project" value="InterPro"/>
</dbReference>
<name>A0AAD7PKJ8_QUISA</name>
<dbReference type="EMBL" id="JARAOO010000008">
    <property type="protein sequence ID" value="KAJ7959038.1"/>
    <property type="molecule type" value="Genomic_DNA"/>
</dbReference>
<keyword evidence="6" id="KW-0325">Glycoprotein</keyword>
<evidence type="ECO:0000313" key="10">
    <source>
        <dbReference type="EMBL" id="KAJ7959038.1"/>
    </source>
</evidence>
<evidence type="ECO:0000256" key="1">
    <source>
        <dbReference type="ARBA" id="ARBA00004613"/>
    </source>
</evidence>
<evidence type="ECO:0000256" key="4">
    <source>
        <dbReference type="ARBA" id="ARBA00022729"/>
    </source>
</evidence>
<keyword evidence="3" id="KW-0964">Secreted</keyword>
<keyword evidence="5" id="KW-0378">Hydrolase</keyword>
<feature type="domain" description="Fibronectin type III-like" evidence="9">
    <location>
        <begin position="744"/>
        <end position="814"/>
    </location>
</feature>
<evidence type="ECO:0000256" key="8">
    <source>
        <dbReference type="SAM" id="Phobius"/>
    </source>
</evidence>
<sequence length="821" mass="91404">MEKMHGTRTCRQGFFCCILCSTIYIFIASILHFIPSIKKKKLFHRMIDFSFMTFTLLFFTHLLVHAELTQPPLFACDSSNSLTKSYPFCRTKLSTSQRVNDLVSRLTLDEKISQLVDSTPPIPRLGIPGYEWWNEALHGVAYTGRDSRFNGIITSATSFPQVILTAASFDSNLWYRIGQAIGAEARAMYNAGQSSGMTFWAPNINIFRDPRWGRGQETPGEDPLLTGKYAVAFVRGIQGDSFEGGKLNGRLQTSACCKHLTAYDLDKWKGVNRFVFNARVSLQDLADTYQPPFQSCVQEGKASGIMCAYNRVNGVPSCANYDLLSKTARGQWKFNGYITADCDAVSIIHDEQGYAKLPEDAIADVLNAGMDVDCGTYLLNYTKSAVTQKKVPVSQIDRALRNLFSVRMRLGLFDGNPAKLRFGNIVTNQICSKEHQDLALEAARDGIVLLKNNGKLLPLPKSNTHLSLAVIGPSANSSYTLRGDYFGPPCKNFTTLQALQGYVKNIIYHQGCDHFAKCPTASIKEAVEIAKKVDYVVLIMGLDLAQEREELDRIHINLPGKQQELIKSVAEASKKPIILVILSGGPVDISSAKDDNKVGSILWAGYPGEAGGIAIAEIIFGDHNPGGRLPITWYPSDFVRVPMTDMRMRPDPSSGYPGRTYRFYTGRKVFEFGYGLSYSRYAYEFISVTQNKLYLNQSSTYHKVEDLDTIRYKMVSELGTEFCQKISTSVTVGVRNDGDMVGKHLVLLFVRPKEHRKGNPLKQLVGFQSLKLDGGERTDVKFAVSPCEHLSRANEAGLKVIEEGSHFLLVGDEEYQIDIIV</sequence>
<dbReference type="InterPro" id="IPR017853">
    <property type="entry name" value="GH"/>
</dbReference>
<dbReference type="InterPro" id="IPR026891">
    <property type="entry name" value="Fn3-like"/>
</dbReference>
<evidence type="ECO:0000259" key="9">
    <source>
        <dbReference type="SMART" id="SM01217"/>
    </source>
</evidence>
<keyword evidence="8" id="KW-0812">Transmembrane</keyword>
<dbReference type="GO" id="GO:0009505">
    <property type="term" value="C:plant-type cell wall"/>
    <property type="evidence" value="ECO:0007669"/>
    <property type="project" value="TreeGrafter"/>
</dbReference>
<dbReference type="FunFam" id="3.20.20.300:FF:000004">
    <property type="entry name" value="probable beta-D-xylosidase 7"/>
    <property type="match status" value="1"/>
</dbReference>
<dbReference type="SUPFAM" id="SSF51445">
    <property type="entry name" value="(Trans)glycosidases"/>
    <property type="match status" value="1"/>
</dbReference>
<dbReference type="GO" id="GO:0031222">
    <property type="term" value="P:arabinan catabolic process"/>
    <property type="evidence" value="ECO:0007669"/>
    <property type="project" value="TreeGrafter"/>
</dbReference>
<dbReference type="Pfam" id="PF01915">
    <property type="entry name" value="Glyco_hydro_3_C"/>
    <property type="match status" value="1"/>
</dbReference>
<reference evidence="10" key="1">
    <citation type="journal article" date="2023" name="Science">
        <title>Elucidation of the pathway for biosynthesis of saponin adjuvants from the soapbark tree.</title>
        <authorList>
            <person name="Reed J."/>
            <person name="Orme A."/>
            <person name="El-Demerdash A."/>
            <person name="Owen C."/>
            <person name="Martin L.B.B."/>
            <person name="Misra R.C."/>
            <person name="Kikuchi S."/>
            <person name="Rejzek M."/>
            <person name="Martin A.C."/>
            <person name="Harkess A."/>
            <person name="Leebens-Mack J."/>
            <person name="Louveau T."/>
            <person name="Stephenson M.J."/>
            <person name="Osbourn A."/>
        </authorList>
    </citation>
    <scope>NUCLEOTIDE SEQUENCE</scope>
    <source>
        <strain evidence="10">S10</strain>
    </source>
</reference>
<dbReference type="InterPro" id="IPR013783">
    <property type="entry name" value="Ig-like_fold"/>
</dbReference>
<dbReference type="InterPro" id="IPR036962">
    <property type="entry name" value="Glyco_hydro_3_N_sf"/>
</dbReference>
<dbReference type="Gene3D" id="3.40.50.1700">
    <property type="entry name" value="Glycoside hydrolase family 3 C-terminal domain"/>
    <property type="match status" value="1"/>
</dbReference>
<gene>
    <name evidence="10" type="ORF">O6P43_019669</name>
</gene>
<evidence type="ECO:0000256" key="6">
    <source>
        <dbReference type="ARBA" id="ARBA00023180"/>
    </source>
</evidence>
<dbReference type="Pfam" id="PF00933">
    <property type="entry name" value="Glyco_hydro_3"/>
    <property type="match status" value="1"/>
</dbReference>
<keyword evidence="8" id="KW-1133">Transmembrane helix</keyword>
<evidence type="ECO:0000256" key="7">
    <source>
        <dbReference type="ARBA" id="ARBA00023295"/>
    </source>
</evidence>
<keyword evidence="11" id="KW-1185">Reference proteome</keyword>
<dbReference type="Pfam" id="PF14310">
    <property type="entry name" value="Fn3-like"/>
    <property type="match status" value="1"/>
</dbReference>
<dbReference type="PANTHER" id="PTHR42721:SF3">
    <property type="entry name" value="BETA-D-XYLOSIDASE 5-RELATED"/>
    <property type="match status" value="1"/>
</dbReference>
<comment type="subcellular location">
    <subcellularLocation>
        <location evidence="1">Secreted</location>
    </subcellularLocation>
</comment>
<comment type="caution">
    <text evidence="10">The sequence shown here is derived from an EMBL/GenBank/DDBJ whole genome shotgun (WGS) entry which is preliminary data.</text>
</comment>
<dbReference type="Gene3D" id="3.20.20.300">
    <property type="entry name" value="Glycoside hydrolase, family 3, N-terminal domain"/>
    <property type="match status" value="1"/>
</dbReference>
<keyword evidence="8" id="KW-0472">Membrane</keyword>
<feature type="transmembrane region" description="Helical" evidence="8">
    <location>
        <begin position="12"/>
        <end position="34"/>
    </location>
</feature>
<dbReference type="AlphaFoldDB" id="A0AAD7PKJ8"/>
<dbReference type="KEGG" id="qsa:O6P43_019669"/>
<evidence type="ECO:0000256" key="3">
    <source>
        <dbReference type="ARBA" id="ARBA00022525"/>
    </source>
</evidence>
<dbReference type="PANTHER" id="PTHR42721">
    <property type="entry name" value="SUGAR HYDROLASE-RELATED"/>
    <property type="match status" value="1"/>
</dbReference>
<dbReference type="SUPFAM" id="SSF52279">
    <property type="entry name" value="Beta-D-glucan exohydrolase, C-terminal domain"/>
    <property type="match status" value="1"/>
</dbReference>
<dbReference type="InterPro" id="IPR036881">
    <property type="entry name" value="Glyco_hydro_3_C_sf"/>
</dbReference>
<dbReference type="GO" id="GO:0005576">
    <property type="term" value="C:extracellular region"/>
    <property type="evidence" value="ECO:0007669"/>
    <property type="project" value="UniProtKB-SubCell"/>
</dbReference>
<comment type="similarity">
    <text evidence="2">Belongs to the glycosyl hydrolase 3 family.</text>
</comment>
<organism evidence="10 11">
    <name type="scientific">Quillaja saponaria</name>
    <name type="common">Soap bark tree</name>
    <dbReference type="NCBI Taxonomy" id="32244"/>
    <lineage>
        <taxon>Eukaryota</taxon>
        <taxon>Viridiplantae</taxon>
        <taxon>Streptophyta</taxon>
        <taxon>Embryophyta</taxon>
        <taxon>Tracheophyta</taxon>
        <taxon>Spermatophyta</taxon>
        <taxon>Magnoliopsida</taxon>
        <taxon>eudicotyledons</taxon>
        <taxon>Gunneridae</taxon>
        <taxon>Pentapetalae</taxon>
        <taxon>rosids</taxon>
        <taxon>fabids</taxon>
        <taxon>Fabales</taxon>
        <taxon>Quillajaceae</taxon>
        <taxon>Quillaja</taxon>
    </lineage>
</organism>
<dbReference type="GO" id="GO:0009044">
    <property type="term" value="F:xylan 1,4-beta-xylosidase activity"/>
    <property type="evidence" value="ECO:0007669"/>
    <property type="project" value="InterPro"/>
</dbReference>
<keyword evidence="7" id="KW-0326">Glycosidase</keyword>
<evidence type="ECO:0000256" key="5">
    <source>
        <dbReference type="ARBA" id="ARBA00022801"/>
    </source>
</evidence>